<keyword evidence="3" id="KW-1185">Reference proteome</keyword>
<feature type="region of interest" description="Disordered" evidence="1">
    <location>
        <begin position="134"/>
        <end position="162"/>
    </location>
</feature>
<name>A0ABP9YNS4_9FUNG</name>
<organism evidence="2 3">
    <name type="scientific">Mucor flavus</name>
    <dbReference type="NCBI Taxonomy" id="439312"/>
    <lineage>
        <taxon>Eukaryota</taxon>
        <taxon>Fungi</taxon>
        <taxon>Fungi incertae sedis</taxon>
        <taxon>Mucoromycota</taxon>
        <taxon>Mucoromycotina</taxon>
        <taxon>Mucoromycetes</taxon>
        <taxon>Mucorales</taxon>
        <taxon>Mucorineae</taxon>
        <taxon>Mucoraceae</taxon>
        <taxon>Mucor</taxon>
    </lineage>
</organism>
<dbReference type="Proteomes" id="UP001473302">
    <property type="component" value="Unassembled WGS sequence"/>
</dbReference>
<reference evidence="2 3" key="1">
    <citation type="submission" date="2024-04" db="EMBL/GenBank/DDBJ databases">
        <title>genome sequences of Mucor flavus KT1a and Helicostylum pulchrum KT1b strains isolated from the surface of a dry-aged beef.</title>
        <authorList>
            <person name="Toyotome T."/>
            <person name="Hosono M."/>
            <person name="Torimaru M."/>
            <person name="Fukuda K."/>
            <person name="Mikami N."/>
        </authorList>
    </citation>
    <scope>NUCLEOTIDE SEQUENCE [LARGE SCALE GENOMIC DNA]</scope>
    <source>
        <strain evidence="2 3">KT1a</strain>
    </source>
</reference>
<protein>
    <submittedName>
        <fullName evidence="2">Uncharacterized protein</fullName>
    </submittedName>
</protein>
<feature type="compositionally biased region" description="Acidic residues" evidence="1">
    <location>
        <begin position="65"/>
        <end position="76"/>
    </location>
</feature>
<comment type="caution">
    <text evidence="2">The sequence shown here is derived from an EMBL/GenBank/DDBJ whole genome shotgun (WGS) entry which is preliminary data.</text>
</comment>
<sequence>MNVTMHKAKPKDPSFNQVRIRHQKPTHQYVIPSNFVTIPNNPVQSRIMRNAHNRRRISLPPSIREEEDADEEEEDEENIPLAILAYRKGFITPDTLPLVQDLQRKRYSDPCLQMMQNHQFYQLYNSSFSSSSSSSLSSNELVTKRHMPATEPKFYRRYSSGK</sequence>
<evidence type="ECO:0000313" key="2">
    <source>
        <dbReference type="EMBL" id="GAA5808494.1"/>
    </source>
</evidence>
<dbReference type="EMBL" id="BAABUK010000003">
    <property type="protein sequence ID" value="GAA5808494.1"/>
    <property type="molecule type" value="Genomic_DNA"/>
</dbReference>
<gene>
    <name evidence="2" type="ORF">MFLAVUS_001885</name>
</gene>
<proteinExistence type="predicted"/>
<accession>A0ABP9YNS4</accession>
<evidence type="ECO:0000313" key="3">
    <source>
        <dbReference type="Proteomes" id="UP001473302"/>
    </source>
</evidence>
<feature type="region of interest" description="Disordered" evidence="1">
    <location>
        <begin position="52"/>
        <end position="76"/>
    </location>
</feature>
<evidence type="ECO:0000256" key="1">
    <source>
        <dbReference type="SAM" id="MobiDB-lite"/>
    </source>
</evidence>